<evidence type="ECO:0000256" key="2">
    <source>
        <dbReference type="ARBA" id="ARBA00022857"/>
    </source>
</evidence>
<evidence type="ECO:0000256" key="1">
    <source>
        <dbReference type="ARBA" id="ARBA00009986"/>
    </source>
</evidence>
<dbReference type="InterPro" id="IPR047110">
    <property type="entry name" value="GABD/Sad-like"/>
</dbReference>
<keyword evidence="3" id="KW-0560">Oxidoreductase</keyword>
<dbReference type="SUPFAM" id="SSF53720">
    <property type="entry name" value="ALDH-like"/>
    <property type="match status" value="1"/>
</dbReference>
<dbReference type="CDD" id="cd07100">
    <property type="entry name" value="ALDH_SSADH1_GabD1"/>
    <property type="match status" value="1"/>
</dbReference>
<dbReference type="NCBIfam" id="NF006915">
    <property type="entry name" value="PRK09406.1"/>
    <property type="match status" value="1"/>
</dbReference>
<dbReference type="Gene3D" id="3.40.605.10">
    <property type="entry name" value="Aldehyde Dehydrogenase, Chain A, domain 1"/>
    <property type="match status" value="1"/>
</dbReference>
<dbReference type="PANTHER" id="PTHR43217:SF1">
    <property type="entry name" value="SUCCINATE SEMIALDEHYDE DEHYDROGENASE [NAD(P)+] SAD"/>
    <property type="match status" value="1"/>
</dbReference>
<protein>
    <submittedName>
        <fullName evidence="5">NADP-dependent succinic semialdehyde dehydrogenase</fullName>
    </submittedName>
</protein>
<dbReference type="InterPro" id="IPR016162">
    <property type="entry name" value="Ald_DH_N"/>
</dbReference>
<comment type="similarity">
    <text evidence="1">Belongs to the aldehyde dehydrogenase family.</text>
</comment>
<comment type="caution">
    <text evidence="5">The sequence shown here is derived from an EMBL/GenBank/DDBJ whole genome shotgun (WGS) entry which is preliminary data.</text>
</comment>
<dbReference type="GO" id="GO:0004777">
    <property type="term" value="F:succinate-semialdehyde dehydrogenase (NAD+) activity"/>
    <property type="evidence" value="ECO:0007669"/>
    <property type="project" value="TreeGrafter"/>
</dbReference>
<evidence type="ECO:0000313" key="5">
    <source>
        <dbReference type="EMBL" id="KAA9159045.1"/>
    </source>
</evidence>
<dbReference type="Proteomes" id="UP000319769">
    <property type="component" value="Unassembled WGS sequence"/>
</dbReference>
<keyword evidence="2" id="KW-0521">NADP</keyword>
<feature type="domain" description="Aldehyde dehydrogenase" evidence="4">
    <location>
        <begin position="16"/>
        <end position="468"/>
    </location>
</feature>
<gene>
    <name evidence="5" type="ORF">FPZ12_021070</name>
</gene>
<dbReference type="FunFam" id="3.40.605.10:FF:000012">
    <property type="entry name" value="NAD-dependent succinate-semialdehyde dehydrogenase"/>
    <property type="match status" value="1"/>
</dbReference>
<dbReference type="FunFam" id="3.40.309.10:FF:000010">
    <property type="entry name" value="Gamma-aminobutyraldehyde dehydrogenase"/>
    <property type="match status" value="1"/>
</dbReference>
<name>A0A5N0V277_9PSEU</name>
<evidence type="ECO:0000313" key="6">
    <source>
        <dbReference type="Proteomes" id="UP000319769"/>
    </source>
</evidence>
<keyword evidence="6" id="KW-1185">Reference proteome</keyword>
<dbReference type="GO" id="GO:0004030">
    <property type="term" value="F:aldehyde dehydrogenase [NAD(P)+] activity"/>
    <property type="evidence" value="ECO:0007669"/>
    <property type="project" value="InterPro"/>
</dbReference>
<sequence length="472" mass="50127">MEEPRDSARTKEVSPVIATVDPATGRTVKTFEELGAAEIEDKIARSYERAKSYRHTTFAERARWLNAAADLLDAEVDEVAAMMTTEMGKTLASARAEVAKSANGIRFYAEHAESFLADEPADAAKVGAELAYAAYQPLGVVLAVMPWNYPLWQAVRFAAPALMAGNTGLLKHASNVPQSALYLEDVLRRAGFPDGCFTTLLISSKQVEPVLRDPRVAAATLTGSEPAGRAVAAVCGDEVKHTVLELGGSDPFLVLPSADIGRAAEVAVTARVQNNGQSCIAAKRFIVHTDVYDAFAERFVARMRELTVGDPFDAGTQVGPLATEQGRAEVEELVADAVAAGATVLCGGKPLSGPGWFYPPTVITDITPAMRIHQEELFGPVASLYRAGSLDEAIELANATAFGLGASAWTSDAGERARLIAELEAGQVFINGMTASYPELPFGGVKRSGTGRELAAHGIREFCNVKTVWVGA</sequence>
<dbReference type="EMBL" id="VMNW02000031">
    <property type="protein sequence ID" value="KAA9159045.1"/>
    <property type="molecule type" value="Genomic_DNA"/>
</dbReference>
<reference evidence="5" key="1">
    <citation type="submission" date="2019-09" db="EMBL/GenBank/DDBJ databases">
        <authorList>
            <person name="Teo W.F.A."/>
            <person name="Duangmal K."/>
        </authorList>
    </citation>
    <scope>NUCLEOTIDE SEQUENCE [LARGE SCALE GENOMIC DNA]</scope>
    <source>
        <strain evidence="5">K81G1</strain>
    </source>
</reference>
<dbReference type="Pfam" id="PF00171">
    <property type="entry name" value="Aldedh"/>
    <property type="match status" value="1"/>
</dbReference>
<accession>A0A5N0V277</accession>
<organism evidence="5 6">
    <name type="scientific">Amycolatopsis acidicola</name>
    <dbReference type="NCBI Taxonomy" id="2596893"/>
    <lineage>
        <taxon>Bacteria</taxon>
        <taxon>Bacillati</taxon>
        <taxon>Actinomycetota</taxon>
        <taxon>Actinomycetes</taxon>
        <taxon>Pseudonocardiales</taxon>
        <taxon>Pseudonocardiaceae</taxon>
        <taxon>Amycolatopsis</taxon>
    </lineage>
</organism>
<evidence type="ECO:0000259" key="4">
    <source>
        <dbReference type="Pfam" id="PF00171"/>
    </source>
</evidence>
<dbReference type="PROSITE" id="PS00070">
    <property type="entry name" value="ALDEHYDE_DEHYDR_CYS"/>
    <property type="match status" value="1"/>
</dbReference>
<dbReference type="PANTHER" id="PTHR43217">
    <property type="entry name" value="SUCCINATE SEMIALDEHYDE DEHYDROGENASE [NAD(P)+] SAD"/>
    <property type="match status" value="1"/>
</dbReference>
<dbReference type="InterPro" id="IPR016163">
    <property type="entry name" value="Ald_DH_C"/>
</dbReference>
<dbReference type="InterPro" id="IPR044148">
    <property type="entry name" value="ALDH_GabD1-like"/>
</dbReference>
<proteinExistence type="inferred from homology"/>
<dbReference type="InterPro" id="IPR016160">
    <property type="entry name" value="Ald_DH_CS_CYS"/>
</dbReference>
<dbReference type="Gene3D" id="3.40.309.10">
    <property type="entry name" value="Aldehyde Dehydrogenase, Chain A, domain 2"/>
    <property type="match status" value="1"/>
</dbReference>
<evidence type="ECO:0000256" key="3">
    <source>
        <dbReference type="ARBA" id="ARBA00023002"/>
    </source>
</evidence>
<dbReference type="OrthoDB" id="6882680at2"/>
<dbReference type="AlphaFoldDB" id="A0A5N0V277"/>
<dbReference type="InterPro" id="IPR016161">
    <property type="entry name" value="Ald_DH/histidinol_DH"/>
</dbReference>
<dbReference type="InterPro" id="IPR015590">
    <property type="entry name" value="Aldehyde_DH_dom"/>
</dbReference>